<dbReference type="InterPro" id="IPR042063">
    <property type="entry name" value="Ubi_acti_E1_SCCH"/>
</dbReference>
<reference evidence="4 5" key="1">
    <citation type="submission" date="2016-06" db="EMBL/GenBank/DDBJ databases">
        <title>The Draft Genome Sequence and Annotation of the Desert Woodrat Neotoma lepida.</title>
        <authorList>
            <person name="Campbell M."/>
            <person name="Oakeson K.F."/>
            <person name="Yandell M."/>
            <person name="Halpert J.R."/>
            <person name="Dearing D."/>
        </authorList>
    </citation>
    <scope>NUCLEOTIDE SEQUENCE [LARGE SCALE GENOMIC DNA]</scope>
    <source>
        <strain evidence="4">417</strain>
        <tissue evidence="4">Liver</tissue>
    </source>
</reference>
<organism evidence="4 5">
    <name type="scientific">Neotoma lepida</name>
    <name type="common">Desert woodrat</name>
    <dbReference type="NCBI Taxonomy" id="56216"/>
    <lineage>
        <taxon>Eukaryota</taxon>
        <taxon>Metazoa</taxon>
        <taxon>Chordata</taxon>
        <taxon>Craniata</taxon>
        <taxon>Vertebrata</taxon>
        <taxon>Euteleostomi</taxon>
        <taxon>Mammalia</taxon>
        <taxon>Eutheria</taxon>
        <taxon>Euarchontoglires</taxon>
        <taxon>Glires</taxon>
        <taxon>Rodentia</taxon>
        <taxon>Myomorpha</taxon>
        <taxon>Muroidea</taxon>
        <taxon>Cricetidae</taxon>
        <taxon>Neotominae</taxon>
        <taxon>Neotoma</taxon>
    </lineage>
</organism>
<dbReference type="AlphaFoldDB" id="A0A1A6GCA7"/>
<evidence type="ECO:0000313" key="4">
    <source>
        <dbReference type="EMBL" id="OBS63848.1"/>
    </source>
</evidence>
<dbReference type="Pfam" id="PF10585">
    <property type="entry name" value="UBA_E1_SCCH"/>
    <property type="match status" value="1"/>
</dbReference>
<proteinExistence type="inferred from homology"/>
<dbReference type="InterPro" id="IPR035985">
    <property type="entry name" value="Ubiquitin-activating_enz"/>
</dbReference>
<comment type="pathway">
    <text evidence="1">Protein modification; protein ubiquitination.</text>
</comment>
<dbReference type="Gene3D" id="1.10.10.2660">
    <property type="entry name" value="Ubiquitin-activating enzyme E1, SCCH domain"/>
    <property type="match status" value="1"/>
</dbReference>
<dbReference type="InterPro" id="IPR019572">
    <property type="entry name" value="UBA_E1_SCCH"/>
</dbReference>
<dbReference type="SUPFAM" id="SSF69572">
    <property type="entry name" value="Activating enzymes of the ubiquitin-like proteins"/>
    <property type="match status" value="1"/>
</dbReference>
<dbReference type="Proteomes" id="UP000092124">
    <property type="component" value="Unassembled WGS sequence"/>
</dbReference>
<evidence type="ECO:0000259" key="3">
    <source>
        <dbReference type="Pfam" id="PF10585"/>
    </source>
</evidence>
<evidence type="ECO:0000256" key="1">
    <source>
        <dbReference type="ARBA" id="ARBA00004906"/>
    </source>
</evidence>
<evidence type="ECO:0000256" key="2">
    <source>
        <dbReference type="ARBA" id="ARBA00005673"/>
    </source>
</evidence>
<protein>
    <recommendedName>
        <fullName evidence="3">Ubiquitin-activating enzyme SCCH domain-containing protein</fullName>
    </recommendedName>
</protein>
<comment type="similarity">
    <text evidence="2">Belongs to the ubiquitin-activating E1 family.</text>
</comment>
<gene>
    <name evidence="4" type="ORF">A6R68_07613</name>
</gene>
<dbReference type="OrthoDB" id="10252231at2759"/>
<accession>A0A1A6GCA7</accession>
<dbReference type="STRING" id="56216.A0A1A6GCA7"/>
<feature type="non-terminal residue" evidence="4">
    <location>
        <position position="1"/>
    </location>
</feature>
<name>A0A1A6GCA7_NEOLE</name>
<dbReference type="GO" id="GO:0008641">
    <property type="term" value="F:ubiquitin-like modifier activating enzyme activity"/>
    <property type="evidence" value="ECO:0007669"/>
    <property type="project" value="InterPro"/>
</dbReference>
<feature type="domain" description="Ubiquitin-activating enzyme SCCH" evidence="3">
    <location>
        <begin position="16"/>
        <end position="96"/>
    </location>
</feature>
<sequence length="96" mass="11037">QDPPEKSIPICTLKNFSNAIEHTVQLFALDRDSKFMEQTLQLAGTQPLEGLVAVQCSLVLQRPQTRSDCLTCTYQHWRTQFSDHIQQLLHNFPPDQ</sequence>
<keyword evidence="5" id="KW-1185">Reference proteome</keyword>
<comment type="caution">
    <text evidence="4">The sequence shown here is derived from an EMBL/GenBank/DDBJ whole genome shotgun (WGS) entry which is preliminary data.</text>
</comment>
<feature type="non-terminal residue" evidence="4">
    <location>
        <position position="96"/>
    </location>
</feature>
<dbReference type="EMBL" id="LZPO01097966">
    <property type="protein sequence ID" value="OBS63848.1"/>
    <property type="molecule type" value="Genomic_DNA"/>
</dbReference>
<evidence type="ECO:0000313" key="5">
    <source>
        <dbReference type="Proteomes" id="UP000092124"/>
    </source>
</evidence>